<dbReference type="Proteomes" id="UP000070700">
    <property type="component" value="Unassembled WGS sequence"/>
</dbReference>
<dbReference type="EMBL" id="KQ947442">
    <property type="protein sequence ID" value="KUJ06947.1"/>
    <property type="molecule type" value="Genomic_DNA"/>
</dbReference>
<evidence type="ECO:0000313" key="2">
    <source>
        <dbReference type="Proteomes" id="UP000070700"/>
    </source>
</evidence>
<dbReference type="AlphaFoldDB" id="A0A132B5K9"/>
<evidence type="ECO:0000313" key="1">
    <source>
        <dbReference type="EMBL" id="KUJ06947.1"/>
    </source>
</evidence>
<protein>
    <submittedName>
        <fullName evidence="1">Uncharacterized protein</fullName>
    </submittedName>
</protein>
<accession>A0A132B5K9</accession>
<dbReference type="GeneID" id="28826991"/>
<dbReference type="KEGG" id="psco:LY89DRAFT_702610"/>
<keyword evidence="2" id="KW-1185">Reference proteome</keyword>
<dbReference type="OrthoDB" id="2522565at2759"/>
<reference evidence="1 2" key="1">
    <citation type="submission" date="2015-10" db="EMBL/GenBank/DDBJ databases">
        <title>Full genome of DAOMC 229536 Phialocephala scopiformis, a fungal endophyte of spruce producing the potent anti-insectan compound rugulosin.</title>
        <authorList>
            <consortium name="DOE Joint Genome Institute"/>
            <person name="Walker A.K."/>
            <person name="Frasz S.L."/>
            <person name="Seifert K.A."/>
            <person name="Miller J.D."/>
            <person name="Mondo S.J."/>
            <person name="Labutti K."/>
            <person name="Lipzen A."/>
            <person name="Dockter R."/>
            <person name="Kennedy M."/>
            <person name="Grigoriev I.V."/>
            <person name="Spatafora J.W."/>
        </authorList>
    </citation>
    <scope>NUCLEOTIDE SEQUENCE [LARGE SCALE GENOMIC DNA]</scope>
    <source>
        <strain evidence="1 2">CBS 120377</strain>
    </source>
</reference>
<sequence>MFTGNVSRVPSSSDVARQTHHEIYSVSTNDRKYFFVDFIDRRSINPNIIPHPSLEDTWVIVAQRHDPDSRLPMTFAEITCNATFQNGTLRCLESPSILPVITTPGDKCDGDYLVLNLNIGPHDARVFYGPDAPYTIYGSNSRFTCFGQFVHDLRSLLDWGNGGTSDTGFKNATELQRPLPYGKVEKNWFVFWDHKGEIYVHYDVSPKRAFAKLELDGSVGEDLAPQAARAGDDSCMAKYLPTVGPDHESLHQATNSLSVTLCKRSDPSCKMNEENTFILTIFQHKRYRFFHSVYEPYAMLFEQKSPFKIHGISSKPFWIHGRWKPSSLNEQDRLAEMMIKDGKVRNYNQTEMMYITSMSWKSSKQKYHGFLDDVVFLGFGIEDSQSAGIDVVVGDLLTGMSLC</sequence>
<proteinExistence type="predicted"/>
<name>A0A132B5K9_MOLSC</name>
<gene>
    <name evidence="1" type="ORF">LY89DRAFT_702610</name>
</gene>
<organism evidence="1 2">
    <name type="scientific">Mollisia scopiformis</name>
    <name type="common">Conifer needle endophyte fungus</name>
    <name type="synonym">Phialocephala scopiformis</name>
    <dbReference type="NCBI Taxonomy" id="149040"/>
    <lineage>
        <taxon>Eukaryota</taxon>
        <taxon>Fungi</taxon>
        <taxon>Dikarya</taxon>
        <taxon>Ascomycota</taxon>
        <taxon>Pezizomycotina</taxon>
        <taxon>Leotiomycetes</taxon>
        <taxon>Helotiales</taxon>
        <taxon>Mollisiaceae</taxon>
        <taxon>Mollisia</taxon>
    </lineage>
</organism>
<dbReference type="RefSeq" id="XP_018061302.1">
    <property type="nucleotide sequence ID" value="XM_018217265.1"/>
</dbReference>
<dbReference type="InParanoid" id="A0A132B5K9"/>
<dbReference type="STRING" id="149040.A0A132B5K9"/>